<evidence type="ECO:0000313" key="2">
    <source>
        <dbReference type="Proteomes" id="UP000054422"/>
    </source>
</evidence>
<reference evidence="1 2" key="1">
    <citation type="submission" date="2014-05" db="EMBL/GenBank/DDBJ databases">
        <authorList>
            <person name="Rizzardi K."/>
            <person name="Winiecka-Krusnell J."/>
            <person name="Ramliden M."/>
            <person name="Alm E."/>
            <person name="Andersson S."/>
            <person name="Byfors S."/>
        </authorList>
    </citation>
    <scope>NUCLEOTIDE SEQUENCE [LARGE SCALE GENOMIC DNA]</scope>
    <source>
        <strain evidence="1 2">LEGN</strain>
    </source>
</reference>
<dbReference type="OrthoDB" id="5642210at2"/>
<protein>
    <submittedName>
        <fullName evidence="1">Uncharacterized protein</fullName>
    </submittedName>
</protein>
<dbReference type="RefSeq" id="WP_035889393.1">
    <property type="nucleotide sequence ID" value="NZ_JNCF01000022.1"/>
</dbReference>
<dbReference type="EMBL" id="JNCF01000022">
    <property type="protein sequence ID" value="KGP63213.1"/>
    <property type="molecule type" value="Genomic_DNA"/>
</dbReference>
<dbReference type="Proteomes" id="UP000054422">
    <property type="component" value="Unassembled WGS sequence"/>
</dbReference>
<comment type="caution">
    <text evidence="1">The sequence shown here is derived from an EMBL/GenBank/DDBJ whole genome shotgun (WGS) entry which is preliminary data.</text>
</comment>
<name>A0A0A2T6Z9_9GAMM</name>
<accession>A0A0A2T6Z9</accession>
<keyword evidence="2" id="KW-1185">Reference proteome</keyword>
<sequence length="103" mass="12080">MNEKSEKLGLKYYGGAFLAASLATYAMCRKGNYRVAFLFYSRCGGGGLNFYKQQENGKLHRFFAIDYHSFWDHTKKEKVKKLHYHRGENASQMKKHRPYEGGW</sequence>
<gene>
    <name evidence="1" type="ORF">EP47_04420</name>
</gene>
<dbReference type="AlphaFoldDB" id="A0A0A2T6Z9"/>
<proteinExistence type="predicted"/>
<evidence type="ECO:0000313" key="1">
    <source>
        <dbReference type="EMBL" id="KGP63213.1"/>
    </source>
</evidence>
<organism evidence="1 2">
    <name type="scientific">Legionella norrlandica</name>
    <dbReference type="NCBI Taxonomy" id="1498499"/>
    <lineage>
        <taxon>Bacteria</taxon>
        <taxon>Pseudomonadati</taxon>
        <taxon>Pseudomonadota</taxon>
        <taxon>Gammaproteobacteria</taxon>
        <taxon>Legionellales</taxon>
        <taxon>Legionellaceae</taxon>
        <taxon>Legionella</taxon>
    </lineage>
</organism>